<organism evidence="2 3">
    <name type="scientific">Methanocella paludicola (strain DSM 17711 / JCM 13418 / NBRC 101707 / SANAE)</name>
    <dbReference type="NCBI Taxonomy" id="304371"/>
    <lineage>
        <taxon>Archaea</taxon>
        <taxon>Methanobacteriati</taxon>
        <taxon>Methanobacteriota</taxon>
        <taxon>Stenosarchaea group</taxon>
        <taxon>Methanomicrobia</taxon>
        <taxon>Methanocellales</taxon>
        <taxon>Methanocellaceae</taxon>
        <taxon>Methanocella</taxon>
    </lineage>
</organism>
<dbReference type="NCBIfam" id="TIGR03123">
    <property type="entry name" value="one_C_unchar_1"/>
    <property type="match status" value="1"/>
</dbReference>
<dbReference type="Gene3D" id="3.30.420.40">
    <property type="match status" value="1"/>
</dbReference>
<dbReference type="EMBL" id="AP011532">
    <property type="protein sequence ID" value="BAI61397.1"/>
    <property type="molecule type" value="Genomic_DNA"/>
</dbReference>
<keyword evidence="3" id="KW-1185">Reference proteome</keyword>
<dbReference type="InterPro" id="IPR002821">
    <property type="entry name" value="Hydantoinase_A"/>
</dbReference>
<dbReference type="Pfam" id="PF01968">
    <property type="entry name" value="Hydantoinase_A"/>
    <property type="match status" value="1"/>
</dbReference>
<dbReference type="SUPFAM" id="SSF53067">
    <property type="entry name" value="Actin-like ATPase domain"/>
    <property type="match status" value="1"/>
</dbReference>
<dbReference type="InterPro" id="IPR043129">
    <property type="entry name" value="ATPase_NBD"/>
</dbReference>
<evidence type="ECO:0000313" key="2">
    <source>
        <dbReference type="EMBL" id="BAI61397.1"/>
    </source>
</evidence>
<proteinExistence type="predicted"/>
<evidence type="ECO:0000313" key="3">
    <source>
        <dbReference type="Proteomes" id="UP000001882"/>
    </source>
</evidence>
<reference evidence="2 3" key="1">
    <citation type="journal article" date="2007" name="Appl. Environ. Microbiol.">
        <title>Isolation of key methanogens for global methane emission from rice paddy fields: a novel isolate affiliated with the clone cluster rice cluster I.</title>
        <authorList>
            <person name="Sakai S."/>
            <person name="Imachi H."/>
            <person name="Sekiguchi Y."/>
            <person name="Ohashi A."/>
            <person name="Harada H."/>
            <person name="Kamagata Y."/>
        </authorList>
    </citation>
    <scope>NUCLEOTIDE SEQUENCE [LARGE SCALE GENOMIC DNA]</scope>
    <source>
        <strain evidence="3">DSM 17711 / JCM 13418 / NBRC 101707 / SANAE</strain>
    </source>
</reference>
<sequence length="318" mass="33720">MILGIDIGGANTKAASADGLFTYSKYLPLWKGCDIAGTLLEIKQKAGQIDAAGVTITGELADCYASKKEGIGHIAAEVKKVFPEAVFYGSDGNFHADAGDHRLLSAANWSASARYVGGIHKNILFIDIGSTTTDIIPIVDGVPRAGLTDFQRLSRGELIYAGALRTNVAAILRKVTLRGVAVRTASELFAITADVNLLLGTITEGDYACDTPDGAPKTQEASALRLARVVCCDLEELAPEEVSEVAKQAYREQIDDLKEGIGEVSGCHGIRRAAVCGLGDFIAMNALDEMGLPYTVIEKGVSRIFPAYAVAKLLERSP</sequence>
<dbReference type="InParanoid" id="D1YY75"/>
<protein>
    <recommendedName>
        <fullName evidence="1">Hydantoinase A/oxoprolinase domain-containing protein</fullName>
    </recommendedName>
</protein>
<reference evidence="2 3" key="2">
    <citation type="journal article" date="2008" name="Int. J. Syst. Evol. Microbiol.">
        <title>Methanocella paludicola gen. nov., sp. nov., a methane-producing archaeon, the first isolate of the lineage 'Rice Cluster I', and proposal of the new archaeal order Methanocellales ord. nov.</title>
        <authorList>
            <person name="Sakai S."/>
            <person name="Imachi H."/>
            <person name="Hanada S."/>
            <person name="Ohashi A."/>
            <person name="Harada H."/>
            <person name="Kamagata Y."/>
        </authorList>
    </citation>
    <scope>NUCLEOTIDE SEQUENCE [LARGE SCALE GENOMIC DNA]</scope>
    <source>
        <strain evidence="3">DSM 17711 / JCM 13418 / NBRC 101707 / SANAE</strain>
    </source>
</reference>
<feature type="domain" description="Hydantoinase A/oxoprolinase" evidence="1">
    <location>
        <begin position="52"/>
        <end position="315"/>
    </location>
</feature>
<dbReference type="Gene3D" id="3.30.420.190">
    <property type="entry name" value="conserved archaeal protein q6m145"/>
    <property type="match status" value="1"/>
</dbReference>
<dbReference type="eggNOG" id="arCOG04369">
    <property type="taxonomic scope" value="Archaea"/>
</dbReference>
<dbReference type="AlphaFoldDB" id="D1YY75"/>
<dbReference type="InterPro" id="IPR002756">
    <property type="entry name" value="MfnF"/>
</dbReference>
<dbReference type="KEGG" id="mpd:MCP_1325"/>
<dbReference type="GeneID" id="8681293"/>
<evidence type="ECO:0000259" key="1">
    <source>
        <dbReference type="Pfam" id="PF01968"/>
    </source>
</evidence>
<dbReference type="GO" id="GO:0016787">
    <property type="term" value="F:hydrolase activity"/>
    <property type="evidence" value="ECO:0007669"/>
    <property type="project" value="InterPro"/>
</dbReference>
<gene>
    <name evidence="2" type="ordered locus">MCP_1325</name>
</gene>
<reference evidence="3" key="3">
    <citation type="journal article" date="2011" name="PLoS ONE">
        <title>Genome sequence of a mesophilic hydrogenotrophic methanogen Methanocella paludicola, the first cultivated representative of the order Methanocellales.</title>
        <authorList>
            <person name="Sakai S."/>
            <person name="Takaki Y."/>
            <person name="Shimamura S."/>
            <person name="Sekine M."/>
            <person name="Tajima T."/>
            <person name="Kosugi H."/>
            <person name="Ichikawa N."/>
            <person name="Tasumi E."/>
            <person name="Hiraki A.T."/>
            <person name="Shimizu A."/>
            <person name="Kato Y."/>
            <person name="Nishiko R."/>
            <person name="Mori K."/>
            <person name="Fujita N."/>
            <person name="Imachi H."/>
            <person name="Takai K."/>
        </authorList>
    </citation>
    <scope>NUCLEOTIDE SEQUENCE [LARGE SCALE GENOMIC DNA]</scope>
    <source>
        <strain evidence="3">DSM 17711 / JCM 13418 / NBRC 101707 / SANAE</strain>
    </source>
</reference>
<dbReference type="FunCoup" id="D1YY75">
    <property type="interactions" value="78"/>
</dbReference>
<accession>D1YY75</accession>
<dbReference type="RefSeq" id="WP_012900076.1">
    <property type="nucleotide sequence ID" value="NC_013665.1"/>
</dbReference>
<dbReference type="STRING" id="304371.MCP_1325"/>
<name>D1YY75_METPS</name>
<dbReference type="Proteomes" id="UP000001882">
    <property type="component" value="Chromosome"/>
</dbReference>
<dbReference type="OrthoDB" id="148086at2157"/>